<dbReference type="InterPro" id="IPR011990">
    <property type="entry name" value="TPR-like_helical_dom_sf"/>
</dbReference>
<dbReference type="GO" id="GO:0009451">
    <property type="term" value="P:RNA modification"/>
    <property type="evidence" value="ECO:0007669"/>
    <property type="project" value="InterPro"/>
</dbReference>
<dbReference type="PROSITE" id="PS51375">
    <property type="entry name" value="PPR"/>
    <property type="match status" value="4"/>
</dbReference>
<evidence type="ECO:0000256" key="2">
    <source>
        <dbReference type="PROSITE-ProRule" id="PRU00708"/>
    </source>
</evidence>
<dbReference type="Pfam" id="PF01535">
    <property type="entry name" value="PPR"/>
    <property type="match status" value="4"/>
</dbReference>
<keyword evidence="1" id="KW-0677">Repeat</keyword>
<reference evidence="3 4" key="1">
    <citation type="journal article" date="2024" name="Plant J.">
        <title>Genome sequences and population genomics reveal climatic adaptation and genomic divergence between two closely related sweetgum species.</title>
        <authorList>
            <person name="Xu W.Q."/>
            <person name="Ren C.Q."/>
            <person name="Zhang X.Y."/>
            <person name="Comes H.P."/>
            <person name="Liu X.H."/>
            <person name="Li Y.G."/>
            <person name="Kettle C.J."/>
            <person name="Jalonen R."/>
            <person name="Gaisberger H."/>
            <person name="Ma Y.Z."/>
            <person name="Qiu Y.X."/>
        </authorList>
    </citation>
    <scope>NUCLEOTIDE SEQUENCE [LARGE SCALE GENOMIC DNA]</scope>
    <source>
        <strain evidence="3">Hangzhou</strain>
    </source>
</reference>
<dbReference type="FunFam" id="1.25.40.10:FF:000309">
    <property type="entry name" value="Pentatricopeptide repeat-containing protein, chloroplastic"/>
    <property type="match status" value="1"/>
</dbReference>
<gene>
    <name evidence="3" type="ORF">L1049_006262</name>
</gene>
<dbReference type="EMBL" id="JBBPBK010000010">
    <property type="protein sequence ID" value="KAK9276726.1"/>
    <property type="molecule type" value="Genomic_DNA"/>
</dbReference>
<organism evidence="3 4">
    <name type="scientific">Liquidambar formosana</name>
    <name type="common">Formosan gum</name>
    <dbReference type="NCBI Taxonomy" id="63359"/>
    <lineage>
        <taxon>Eukaryota</taxon>
        <taxon>Viridiplantae</taxon>
        <taxon>Streptophyta</taxon>
        <taxon>Embryophyta</taxon>
        <taxon>Tracheophyta</taxon>
        <taxon>Spermatophyta</taxon>
        <taxon>Magnoliopsida</taxon>
        <taxon>eudicotyledons</taxon>
        <taxon>Gunneridae</taxon>
        <taxon>Pentapetalae</taxon>
        <taxon>Saxifragales</taxon>
        <taxon>Altingiaceae</taxon>
        <taxon>Liquidambar</taxon>
    </lineage>
</organism>
<dbReference type="FunFam" id="1.25.40.10:FF:000158">
    <property type="entry name" value="pentatricopeptide repeat-containing protein At2g33680"/>
    <property type="match status" value="1"/>
</dbReference>
<feature type="repeat" description="PPR" evidence="2">
    <location>
        <begin position="152"/>
        <end position="186"/>
    </location>
</feature>
<dbReference type="FunFam" id="1.25.40.10:FF:000380">
    <property type="entry name" value="Pentatricopeptide repeat-containing protein, chloroplastic"/>
    <property type="match status" value="1"/>
</dbReference>
<dbReference type="PANTHER" id="PTHR24015:SF2024">
    <property type="entry name" value="DYW DOMAIN-CONTAINING PROTEIN"/>
    <property type="match status" value="1"/>
</dbReference>
<evidence type="ECO:0000313" key="4">
    <source>
        <dbReference type="Proteomes" id="UP001415857"/>
    </source>
</evidence>
<dbReference type="Pfam" id="PF13041">
    <property type="entry name" value="PPR_2"/>
    <property type="match status" value="3"/>
</dbReference>
<dbReference type="GO" id="GO:0099402">
    <property type="term" value="P:plant organ development"/>
    <property type="evidence" value="ECO:0007669"/>
    <property type="project" value="UniProtKB-ARBA"/>
</dbReference>
<comment type="caution">
    <text evidence="3">The sequence shown here is derived from an EMBL/GenBank/DDBJ whole genome shotgun (WGS) entry which is preliminary data.</text>
</comment>
<dbReference type="InterPro" id="IPR046960">
    <property type="entry name" value="PPR_At4g14850-like_plant"/>
</dbReference>
<dbReference type="GO" id="GO:0003723">
    <property type="term" value="F:RNA binding"/>
    <property type="evidence" value="ECO:0007669"/>
    <property type="project" value="InterPro"/>
</dbReference>
<keyword evidence="4" id="KW-1185">Reference proteome</keyword>
<evidence type="ECO:0000313" key="3">
    <source>
        <dbReference type="EMBL" id="KAK9276726.1"/>
    </source>
</evidence>
<evidence type="ECO:0000256" key="1">
    <source>
        <dbReference type="ARBA" id="ARBA00022737"/>
    </source>
</evidence>
<dbReference type="Proteomes" id="UP001415857">
    <property type="component" value="Unassembled WGS sequence"/>
</dbReference>
<dbReference type="NCBIfam" id="TIGR00756">
    <property type="entry name" value="PPR"/>
    <property type="match status" value="5"/>
</dbReference>
<dbReference type="PANTHER" id="PTHR24015">
    <property type="entry name" value="OS07G0578800 PROTEIN-RELATED"/>
    <property type="match status" value="1"/>
</dbReference>
<protein>
    <recommendedName>
        <fullName evidence="5">Pentatricopeptide repeat-containing protein</fullName>
    </recommendedName>
</protein>
<feature type="repeat" description="PPR" evidence="2">
    <location>
        <begin position="455"/>
        <end position="489"/>
    </location>
</feature>
<dbReference type="FunFam" id="1.25.40.10:FF:000073">
    <property type="entry name" value="Pentatricopeptide repeat-containing protein chloroplastic"/>
    <property type="match status" value="1"/>
</dbReference>
<feature type="repeat" description="PPR" evidence="2">
    <location>
        <begin position="253"/>
        <end position="287"/>
    </location>
</feature>
<sequence length="582" mass="64961">MESLPLLPSSLSQVLARDKISTINTANFAQIPSWASLKCKSPSITTHQILQGKVENLHLLSLARQGNLKEAHEFLKEMDDVGVSVSHHSYQCLFETCAKLRSLVDGKLFHDRLQRTVKNPSGVLENCALRMYCECGSLLDAQKLFDEMFTKNLISWSIIISAYAQNGRLDKAFVLFSRMQVSGIRPNPSIYVNLLRSLVYPSVLELGKQIHSHVIRSGLANNVSIDIAICNTYVKCRWLEGAKLVFDWMTEKNAVNWTALMVGYTQIGKQEDALELFARMVKEGVQLDEFVFSIILKACSGLEDLDMGRQIHGYIVKLGLESEVSVGTPLVDFYVKCRHVESAVRAFEEIYEPNDVSWSAIISGYCQAGKFEESIKIFRFLRSEGAVLNPFIYTSIFQACSALADLNMGAQAHGDAIKRGLISYLYGDSAMITMYSKCGRLDHANRAFKSIDQPDTVAWTAIISGCAYHGYASEALNLFRRMRSTGVRPNTVTFVAVLTACNHSGLVTEAMQYLDSMSSEYGVDPTIDHYDCMIDVYSRAGQLQEALELIKTMPFEPDAMSWKSLLGGCWTHRNLELGKIAA</sequence>
<evidence type="ECO:0008006" key="5">
    <source>
        <dbReference type="Google" id="ProtNLM"/>
    </source>
</evidence>
<dbReference type="Gene3D" id="1.25.40.10">
    <property type="entry name" value="Tetratricopeptide repeat domain"/>
    <property type="match status" value="4"/>
</dbReference>
<feature type="repeat" description="PPR" evidence="2">
    <location>
        <begin position="354"/>
        <end position="388"/>
    </location>
</feature>
<accession>A0AAP0RF79</accession>
<dbReference type="AlphaFoldDB" id="A0AAP0RF79"/>
<dbReference type="InterPro" id="IPR002885">
    <property type="entry name" value="PPR_rpt"/>
</dbReference>
<proteinExistence type="predicted"/>
<name>A0AAP0RF79_LIQFO</name>